<protein>
    <submittedName>
        <fullName evidence="4">Protein phosphatase 2C domain-containing protein</fullName>
    </submittedName>
</protein>
<feature type="transmembrane region" description="Helical" evidence="2">
    <location>
        <begin position="12"/>
        <end position="32"/>
    </location>
</feature>
<name>A0ABZ1YRZ8_9NOCA</name>
<keyword evidence="2" id="KW-0812">Transmembrane</keyword>
<accession>A0ABZ1YRZ8</accession>
<sequence>MTLDTFRRRPILLVAGIALLGAVLSIIVQFLGDNDADEWTTTDAVAKVVDAGVSGCPATAAKPETAVAISNSPVRAQLVNKAGDTCVLISGAPIKLPHGFTPPSGQQMVRDVDGNEVNVRPSGTAGDLLMVSILAPAHKDSGSWLPAALICFLAATATGAAVLLVRPGADVRAPEHQETARRDDPEHTESARPVELPALTTSGVSGLTVDRGRSGRYDVYAATQVGLSHAKDGNTREDAYAIGGDPDRGWVYLAVADGLGSAANSHAAAQRATRACLTLLHRYASSLDRIGYPSTWGPLAAEITAKVAAQLDAGSVDELAAEIDYRSPHGAGDNKRTSIPACTLAFAALGPVSADGYPLAWATVGDCDLLLVDLNSGATKWLTQHATKRGMISNVTPSLPRDADRVIAGLTFVPSNLMVVLASDGMADAIRLVPEQFATLLPQIAGPRPAEHVFGQLVGFDLPGLHDDRTIVAAWPTRGRGPALERR</sequence>
<dbReference type="SUPFAM" id="SSF81606">
    <property type="entry name" value="PP2C-like"/>
    <property type="match status" value="1"/>
</dbReference>
<dbReference type="Proteomes" id="UP001432062">
    <property type="component" value="Chromosome"/>
</dbReference>
<feature type="transmembrane region" description="Helical" evidence="2">
    <location>
        <begin position="144"/>
        <end position="165"/>
    </location>
</feature>
<proteinExistence type="predicted"/>
<dbReference type="InterPro" id="IPR036457">
    <property type="entry name" value="PPM-type-like_dom_sf"/>
</dbReference>
<reference evidence="4" key="1">
    <citation type="submission" date="2022-10" db="EMBL/GenBank/DDBJ databases">
        <title>The complete genomes of actinobacterial strains from the NBC collection.</title>
        <authorList>
            <person name="Joergensen T.S."/>
            <person name="Alvarez Arevalo M."/>
            <person name="Sterndorff E.B."/>
            <person name="Faurdal D."/>
            <person name="Vuksanovic O."/>
            <person name="Mourched A.-S."/>
            <person name="Charusanti P."/>
            <person name="Shaw S."/>
            <person name="Blin K."/>
            <person name="Weber T."/>
        </authorList>
    </citation>
    <scope>NUCLEOTIDE SEQUENCE</scope>
    <source>
        <strain evidence="4">NBC_01482</strain>
    </source>
</reference>
<gene>
    <name evidence="4" type="ORF">OG563_44195</name>
</gene>
<organism evidence="4 5">
    <name type="scientific">Nocardia vinacea</name>
    <dbReference type="NCBI Taxonomy" id="96468"/>
    <lineage>
        <taxon>Bacteria</taxon>
        <taxon>Bacillati</taxon>
        <taxon>Actinomycetota</taxon>
        <taxon>Actinomycetes</taxon>
        <taxon>Mycobacteriales</taxon>
        <taxon>Nocardiaceae</taxon>
        <taxon>Nocardia</taxon>
    </lineage>
</organism>
<dbReference type="Pfam" id="PF13672">
    <property type="entry name" value="PP2C_2"/>
    <property type="match status" value="1"/>
</dbReference>
<evidence type="ECO:0000313" key="5">
    <source>
        <dbReference type="Proteomes" id="UP001432062"/>
    </source>
</evidence>
<keyword evidence="2" id="KW-1133">Transmembrane helix</keyword>
<dbReference type="RefSeq" id="WP_329409532.1">
    <property type="nucleotide sequence ID" value="NZ_CP109441.1"/>
</dbReference>
<evidence type="ECO:0000256" key="2">
    <source>
        <dbReference type="SAM" id="Phobius"/>
    </source>
</evidence>
<dbReference type="Gene3D" id="3.60.40.10">
    <property type="entry name" value="PPM-type phosphatase domain"/>
    <property type="match status" value="1"/>
</dbReference>
<feature type="region of interest" description="Disordered" evidence="1">
    <location>
        <begin position="172"/>
        <end position="196"/>
    </location>
</feature>
<keyword evidence="2" id="KW-0472">Membrane</keyword>
<dbReference type="EMBL" id="CP109441">
    <property type="protein sequence ID" value="WUV46002.1"/>
    <property type="molecule type" value="Genomic_DNA"/>
</dbReference>
<evidence type="ECO:0000313" key="4">
    <source>
        <dbReference type="EMBL" id="WUV46002.1"/>
    </source>
</evidence>
<feature type="compositionally biased region" description="Basic and acidic residues" evidence="1">
    <location>
        <begin position="172"/>
        <end position="192"/>
    </location>
</feature>
<feature type="domain" description="PPM-type phosphatase" evidence="3">
    <location>
        <begin position="225"/>
        <end position="433"/>
    </location>
</feature>
<evidence type="ECO:0000259" key="3">
    <source>
        <dbReference type="Pfam" id="PF13672"/>
    </source>
</evidence>
<dbReference type="InterPro" id="IPR001932">
    <property type="entry name" value="PPM-type_phosphatase-like_dom"/>
</dbReference>
<keyword evidence="5" id="KW-1185">Reference proteome</keyword>
<evidence type="ECO:0000256" key="1">
    <source>
        <dbReference type="SAM" id="MobiDB-lite"/>
    </source>
</evidence>